<dbReference type="RefSeq" id="WP_135962394.1">
    <property type="nucleotide sequence ID" value="NZ_SRXT01000001.1"/>
</dbReference>
<keyword evidence="3 6" id="KW-0413">Isomerase</keyword>
<keyword evidence="7" id="KW-1185">Reference proteome</keyword>
<dbReference type="OrthoDB" id="9807797at2"/>
<name>A0A4S1XJA7_9SPHN</name>
<dbReference type="EMBL" id="SRXT01000001">
    <property type="protein sequence ID" value="TGX56195.1"/>
    <property type="molecule type" value="Genomic_DNA"/>
</dbReference>
<proteinExistence type="predicted"/>
<dbReference type="GO" id="GO:0003755">
    <property type="term" value="F:peptidyl-prolyl cis-trans isomerase activity"/>
    <property type="evidence" value="ECO:0007669"/>
    <property type="project" value="UniProtKB-KW"/>
</dbReference>
<evidence type="ECO:0000256" key="2">
    <source>
        <dbReference type="ARBA" id="ARBA00023110"/>
    </source>
</evidence>
<protein>
    <recommendedName>
        <fullName evidence="1">peptidylprolyl isomerase</fullName>
        <ecNumber evidence="1">5.2.1.8</ecNumber>
    </recommendedName>
</protein>
<reference evidence="6 7" key="1">
    <citation type="submission" date="2019-04" db="EMBL/GenBank/DDBJ databases">
        <title>Sphingomonas psychrotolerans sp. nov., isolated from soil in the Tianshan Mountains, Xinjiang, China.</title>
        <authorList>
            <person name="Luo Y."/>
            <person name="Sheng H."/>
        </authorList>
    </citation>
    <scope>NUCLEOTIDE SEQUENCE [LARGE SCALE GENOMIC DNA]</scope>
    <source>
        <strain evidence="6 7">ZFGT-11</strain>
    </source>
</reference>
<organism evidence="6 7">
    <name type="scientific">Sphingomonas gei</name>
    <dbReference type="NCBI Taxonomy" id="1395960"/>
    <lineage>
        <taxon>Bacteria</taxon>
        <taxon>Pseudomonadati</taxon>
        <taxon>Pseudomonadota</taxon>
        <taxon>Alphaproteobacteria</taxon>
        <taxon>Sphingomonadales</taxon>
        <taxon>Sphingomonadaceae</taxon>
        <taxon>Sphingomonas</taxon>
    </lineage>
</organism>
<feature type="signal peptide" evidence="4">
    <location>
        <begin position="1"/>
        <end position="22"/>
    </location>
</feature>
<evidence type="ECO:0000256" key="3">
    <source>
        <dbReference type="ARBA" id="ARBA00023235"/>
    </source>
</evidence>
<dbReference type="InterPro" id="IPR029000">
    <property type="entry name" value="Cyclophilin-like_dom_sf"/>
</dbReference>
<dbReference type="PANTHER" id="PTHR43246">
    <property type="entry name" value="PEPTIDYL-PROLYL CIS-TRANS ISOMERASE CYP38, CHLOROPLASTIC"/>
    <property type="match status" value="1"/>
</dbReference>
<evidence type="ECO:0000313" key="6">
    <source>
        <dbReference type="EMBL" id="TGX56195.1"/>
    </source>
</evidence>
<dbReference type="AlphaFoldDB" id="A0A4S1XJA7"/>
<evidence type="ECO:0000259" key="5">
    <source>
        <dbReference type="PROSITE" id="PS50072"/>
    </source>
</evidence>
<feature type="chain" id="PRO_5020942164" description="peptidylprolyl isomerase" evidence="4">
    <location>
        <begin position="23"/>
        <end position="224"/>
    </location>
</feature>
<dbReference type="Proteomes" id="UP000306147">
    <property type="component" value="Unassembled WGS sequence"/>
</dbReference>
<evidence type="ECO:0000256" key="4">
    <source>
        <dbReference type="SAM" id="SignalP"/>
    </source>
</evidence>
<sequence>MRILLAALAALLLPVAASPAAAQSQPIAGMVRVRIETSEGAIILALDAKRAPKTTANFLAYVDDGRLDGTGFYRASRRTGNPQFGFVQGGIASDARRILPSPPLEPTNVTGIRHLDGVVSMAHGANIDSATGNFSIMVGANPSLDARGTGRNGYSAFGHVVGGMDVVRKILGKPVGGGRGPMRGQMIQPAPVTILRAVRLDGAPQPTGRVKPWLIGPTRWIAPN</sequence>
<keyword evidence="2" id="KW-0697">Rotamase</keyword>
<gene>
    <name evidence="6" type="ORF">E5A73_03630</name>
</gene>
<dbReference type="PROSITE" id="PS50072">
    <property type="entry name" value="CSA_PPIASE_2"/>
    <property type="match status" value="1"/>
</dbReference>
<dbReference type="Gene3D" id="2.40.100.10">
    <property type="entry name" value="Cyclophilin-like"/>
    <property type="match status" value="1"/>
</dbReference>
<keyword evidence="4" id="KW-0732">Signal</keyword>
<accession>A0A4S1XJA7</accession>
<dbReference type="InterPro" id="IPR044665">
    <property type="entry name" value="E_coli_cyclophilin_A-like"/>
</dbReference>
<dbReference type="SUPFAM" id="SSF50891">
    <property type="entry name" value="Cyclophilin-like"/>
    <property type="match status" value="1"/>
</dbReference>
<dbReference type="EC" id="5.2.1.8" evidence="1"/>
<feature type="domain" description="PPIase cyclophilin-type" evidence="5">
    <location>
        <begin position="40"/>
        <end position="192"/>
    </location>
</feature>
<evidence type="ECO:0000256" key="1">
    <source>
        <dbReference type="ARBA" id="ARBA00013194"/>
    </source>
</evidence>
<dbReference type="InterPro" id="IPR002130">
    <property type="entry name" value="Cyclophilin-type_PPIase_dom"/>
</dbReference>
<comment type="caution">
    <text evidence="6">The sequence shown here is derived from an EMBL/GenBank/DDBJ whole genome shotgun (WGS) entry which is preliminary data.</text>
</comment>
<evidence type="ECO:0000313" key="7">
    <source>
        <dbReference type="Proteomes" id="UP000306147"/>
    </source>
</evidence>
<dbReference type="Pfam" id="PF00160">
    <property type="entry name" value="Pro_isomerase"/>
    <property type="match status" value="1"/>
</dbReference>